<sequence>MNDNKTYKPKYLDSIKRYVSSYVDSALYSLGDLLVKFNLTTTRLVVIILFVVSILLFLGIGFSFAISEWFALPTYAGFFIMAACLAVLLVVILFLLRGKKDKLGNFFANIILNGIEQIRSSIHDINDSKVISIENKPKEEEKK</sequence>
<accession>A0ABV9KA00</accession>
<dbReference type="Proteomes" id="UP001596020">
    <property type="component" value="Unassembled WGS sequence"/>
</dbReference>
<dbReference type="RefSeq" id="WP_380080155.1">
    <property type="nucleotide sequence ID" value="NZ_JBHSGO010000215.1"/>
</dbReference>
<evidence type="ECO:0000256" key="1">
    <source>
        <dbReference type="SAM" id="Phobius"/>
    </source>
</evidence>
<gene>
    <name evidence="2" type="ORF">ACFO3G_09210</name>
</gene>
<evidence type="ECO:0000313" key="3">
    <source>
        <dbReference type="Proteomes" id="UP001596020"/>
    </source>
</evidence>
<feature type="transmembrane region" description="Helical" evidence="1">
    <location>
        <begin position="44"/>
        <end position="66"/>
    </location>
</feature>
<proteinExistence type="predicted"/>
<reference evidence="3" key="1">
    <citation type="journal article" date="2019" name="Int. J. Syst. Evol. Microbiol.">
        <title>The Global Catalogue of Microorganisms (GCM) 10K type strain sequencing project: providing services to taxonomists for standard genome sequencing and annotation.</title>
        <authorList>
            <consortium name="The Broad Institute Genomics Platform"/>
            <consortium name="The Broad Institute Genome Sequencing Center for Infectious Disease"/>
            <person name="Wu L."/>
            <person name="Ma J."/>
        </authorList>
    </citation>
    <scope>NUCLEOTIDE SEQUENCE [LARGE SCALE GENOMIC DNA]</scope>
    <source>
        <strain evidence="3">CGMCC 4.7357</strain>
    </source>
</reference>
<evidence type="ECO:0008006" key="4">
    <source>
        <dbReference type="Google" id="ProtNLM"/>
    </source>
</evidence>
<keyword evidence="1" id="KW-1133">Transmembrane helix</keyword>
<name>A0ABV9KA00_9PORP</name>
<keyword evidence="3" id="KW-1185">Reference proteome</keyword>
<feature type="transmembrane region" description="Helical" evidence="1">
    <location>
        <begin position="72"/>
        <end position="96"/>
    </location>
</feature>
<dbReference type="EMBL" id="JBHSGO010000215">
    <property type="protein sequence ID" value="MFC4666768.1"/>
    <property type="molecule type" value="Genomic_DNA"/>
</dbReference>
<comment type="caution">
    <text evidence="2">The sequence shown here is derived from an EMBL/GenBank/DDBJ whole genome shotgun (WGS) entry which is preliminary data.</text>
</comment>
<keyword evidence="1" id="KW-0812">Transmembrane</keyword>
<organism evidence="2 3">
    <name type="scientific">Falsiporphyromonas endometrii</name>
    <dbReference type="NCBI Taxonomy" id="1387297"/>
    <lineage>
        <taxon>Bacteria</taxon>
        <taxon>Pseudomonadati</taxon>
        <taxon>Bacteroidota</taxon>
        <taxon>Bacteroidia</taxon>
        <taxon>Bacteroidales</taxon>
        <taxon>Porphyromonadaceae</taxon>
        <taxon>Falsiporphyromonas</taxon>
    </lineage>
</organism>
<protein>
    <recommendedName>
        <fullName evidence="4">Holin-X, holin superfamily III</fullName>
    </recommendedName>
</protein>
<keyword evidence="1" id="KW-0472">Membrane</keyword>
<evidence type="ECO:0000313" key="2">
    <source>
        <dbReference type="EMBL" id="MFC4666768.1"/>
    </source>
</evidence>